<dbReference type="EMBL" id="FUYX01000004">
    <property type="protein sequence ID" value="SKB69617.1"/>
    <property type="molecule type" value="Genomic_DNA"/>
</dbReference>
<dbReference type="AlphaFoldDB" id="A0A1T5DDF9"/>
<dbReference type="RefSeq" id="WP_139384329.1">
    <property type="nucleotide sequence ID" value="NZ_FUYX01000004.1"/>
</dbReference>
<evidence type="ECO:0000256" key="1">
    <source>
        <dbReference type="SAM" id="MobiDB-lite"/>
    </source>
</evidence>
<feature type="region of interest" description="Disordered" evidence="1">
    <location>
        <begin position="58"/>
        <end position="86"/>
    </location>
</feature>
<evidence type="ECO:0000256" key="2">
    <source>
        <dbReference type="SAM" id="SignalP"/>
    </source>
</evidence>
<dbReference type="OrthoDB" id="8002239at2"/>
<gene>
    <name evidence="3" type="ORF">SAMN05660750_01934</name>
</gene>
<accession>A0A1T5DDF9</accession>
<protein>
    <submittedName>
        <fullName evidence="3">Uncharacterized protein</fullName>
    </submittedName>
</protein>
<feature type="signal peptide" evidence="2">
    <location>
        <begin position="1"/>
        <end position="25"/>
    </location>
</feature>
<proteinExistence type="predicted"/>
<evidence type="ECO:0000313" key="4">
    <source>
        <dbReference type="Proteomes" id="UP000190130"/>
    </source>
</evidence>
<feature type="region of interest" description="Disordered" evidence="1">
    <location>
        <begin position="157"/>
        <end position="178"/>
    </location>
</feature>
<keyword evidence="2" id="KW-0732">Signal</keyword>
<evidence type="ECO:0000313" key="3">
    <source>
        <dbReference type="EMBL" id="SKB69617.1"/>
    </source>
</evidence>
<dbReference type="Proteomes" id="UP000190130">
    <property type="component" value="Unassembled WGS sequence"/>
</dbReference>
<sequence length="178" mass="19198">MTGQLRSVVCVAAAISIAATMPASAAGFLDDLAKALFGQPQPRRWVEVEPYDPLNVTVKPRRKRAASAETTSKPKPPIVKLDPQRDPDWYLKDPTLRRGDVVVTARGVLVYKGRNSDHLIEGDFTGLGGKSGEKGWKGQLQAAAAGGRSFFRDFRDAPPLPPELSLAQPTALIEPAGR</sequence>
<name>A0A1T5DDF9_9HYPH</name>
<feature type="chain" id="PRO_5012685036" evidence="2">
    <location>
        <begin position="26"/>
        <end position="178"/>
    </location>
</feature>
<reference evidence="3 4" key="1">
    <citation type="submission" date="2017-02" db="EMBL/GenBank/DDBJ databases">
        <authorList>
            <person name="Peterson S.W."/>
        </authorList>
    </citation>
    <scope>NUCLEOTIDE SEQUENCE [LARGE SCALE GENOMIC DNA]</scope>
    <source>
        <strain evidence="3 4">DSM 9653</strain>
    </source>
</reference>
<organism evidence="3 4">
    <name type="scientific">Bosea thiooxidans</name>
    <dbReference type="NCBI Taxonomy" id="53254"/>
    <lineage>
        <taxon>Bacteria</taxon>
        <taxon>Pseudomonadati</taxon>
        <taxon>Pseudomonadota</taxon>
        <taxon>Alphaproteobacteria</taxon>
        <taxon>Hyphomicrobiales</taxon>
        <taxon>Boseaceae</taxon>
        <taxon>Bosea</taxon>
    </lineage>
</organism>